<dbReference type="AlphaFoldDB" id="A0A183M507"/>
<organism evidence="1 2">
    <name type="scientific">Schistosoma margrebowiei</name>
    <dbReference type="NCBI Taxonomy" id="48269"/>
    <lineage>
        <taxon>Eukaryota</taxon>
        <taxon>Metazoa</taxon>
        <taxon>Spiralia</taxon>
        <taxon>Lophotrochozoa</taxon>
        <taxon>Platyhelminthes</taxon>
        <taxon>Trematoda</taxon>
        <taxon>Digenea</taxon>
        <taxon>Strigeidida</taxon>
        <taxon>Schistosomatoidea</taxon>
        <taxon>Schistosomatidae</taxon>
        <taxon>Schistosoma</taxon>
    </lineage>
</organism>
<dbReference type="EMBL" id="UZAI01006102">
    <property type="protein sequence ID" value="VDO93830.1"/>
    <property type="molecule type" value="Genomic_DNA"/>
</dbReference>
<accession>A0A183M507</accession>
<sequence>MKVNNFLTGINIIPFYKYSYTFHANSSVKLTGLDKIESFYYCENKIQAFERTLKTVYKTETILNSKLLECENIPVNRIPLDDKSVRT</sequence>
<reference evidence="1 2" key="1">
    <citation type="submission" date="2018-11" db="EMBL/GenBank/DDBJ databases">
        <authorList>
            <consortium name="Pathogen Informatics"/>
        </authorList>
    </citation>
    <scope>NUCLEOTIDE SEQUENCE [LARGE SCALE GENOMIC DNA]</scope>
    <source>
        <strain evidence="1 2">Zambia</strain>
    </source>
</reference>
<proteinExistence type="predicted"/>
<evidence type="ECO:0000313" key="1">
    <source>
        <dbReference type="EMBL" id="VDO93830.1"/>
    </source>
</evidence>
<dbReference type="Proteomes" id="UP000277204">
    <property type="component" value="Unassembled WGS sequence"/>
</dbReference>
<evidence type="ECO:0000313" key="2">
    <source>
        <dbReference type="Proteomes" id="UP000277204"/>
    </source>
</evidence>
<gene>
    <name evidence="1" type="ORF">SMRZ_LOCUS11132</name>
</gene>
<protein>
    <submittedName>
        <fullName evidence="1">Uncharacterized protein</fullName>
    </submittedName>
</protein>
<keyword evidence="2" id="KW-1185">Reference proteome</keyword>
<name>A0A183M507_9TREM</name>